<evidence type="ECO:0000313" key="2">
    <source>
        <dbReference type="Proteomes" id="UP000095280"/>
    </source>
</evidence>
<organism evidence="2 3">
    <name type="scientific">Macrostomum lignano</name>
    <dbReference type="NCBI Taxonomy" id="282301"/>
    <lineage>
        <taxon>Eukaryota</taxon>
        <taxon>Metazoa</taxon>
        <taxon>Spiralia</taxon>
        <taxon>Lophotrochozoa</taxon>
        <taxon>Platyhelminthes</taxon>
        <taxon>Rhabditophora</taxon>
        <taxon>Macrostomorpha</taxon>
        <taxon>Macrostomida</taxon>
        <taxon>Macrostomidae</taxon>
        <taxon>Macrostomum</taxon>
    </lineage>
</organism>
<dbReference type="Proteomes" id="UP000095280">
    <property type="component" value="Unplaced"/>
</dbReference>
<proteinExistence type="predicted"/>
<protein>
    <submittedName>
        <fullName evidence="3">POP1 domain-containing protein</fullName>
    </submittedName>
</protein>
<reference evidence="3" key="1">
    <citation type="submission" date="2016-11" db="UniProtKB">
        <authorList>
            <consortium name="WormBaseParasite"/>
        </authorList>
    </citation>
    <scope>IDENTIFICATION</scope>
</reference>
<accession>A0A1I8F329</accession>
<evidence type="ECO:0000256" key="1">
    <source>
        <dbReference type="SAM" id="MobiDB-lite"/>
    </source>
</evidence>
<evidence type="ECO:0000313" key="3">
    <source>
        <dbReference type="WBParaSite" id="maker-unitig_17585-snap-gene-0.2-mRNA-1"/>
    </source>
</evidence>
<feature type="region of interest" description="Disordered" evidence="1">
    <location>
        <begin position="73"/>
        <end position="99"/>
    </location>
</feature>
<keyword evidence="2" id="KW-1185">Reference proteome</keyword>
<name>A0A1I8F329_9PLAT</name>
<dbReference type="WBParaSite" id="maker-unitig_17585-snap-gene-0.2-mRNA-1">
    <property type="protein sequence ID" value="maker-unitig_17585-snap-gene-0.2-mRNA-1"/>
    <property type="gene ID" value="maker-unitig_17585-snap-gene-0.2"/>
</dbReference>
<sequence>MPFILMRNTTESYLFFSNRDALHLLQEFNRLANYAAVKALEILPLRYRVQLQPALPTSSSGLWLWRTLNQLNPPPRRSNNSSRRHPAAQPAKKSSTSNAEQLARLASLKKSVSDAMEEAVAKGNRKPRLKLANMGSNADLSREEPPVVDRSRRIQRFWHYRSRWKNLNSAKRQTWTLRDQLTREHQAELRAALLKEHEEFEPALQYGGESAVEGRAEALESAQRAQQLWLALTVFETP</sequence>
<dbReference type="AlphaFoldDB" id="A0A1I8F329"/>